<evidence type="ECO:0000256" key="4">
    <source>
        <dbReference type="ARBA" id="ARBA00022490"/>
    </source>
</evidence>
<proteinExistence type="inferred from homology"/>
<dbReference type="NCBIfam" id="NF010759">
    <property type="entry name" value="PRK14162.1"/>
    <property type="match status" value="1"/>
</dbReference>
<evidence type="ECO:0000256" key="8">
    <source>
        <dbReference type="ARBA" id="ARBA00072274"/>
    </source>
</evidence>
<evidence type="ECO:0000256" key="12">
    <source>
        <dbReference type="RuleBase" id="RU004478"/>
    </source>
</evidence>
<comment type="subunit">
    <text evidence="3 10">Homodimer.</text>
</comment>
<dbReference type="PANTHER" id="PTHR21237">
    <property type="entry name" value="GRPE PROTEIN"/>
    <property type="match status" value="1"/>
</dbReference>
<dbReference type="CDD" id="cd00446">
    <property type="entry name" value="GrpE"/>
    <property type="match status" value="1"/>
</dbReference>
<evidence type="ECO:0000256" key="11">
    <source>
        <dbReference type="RuleBase" id="RU000639"/>
    </source>
</evidence>
<name>A0A1L8SGL5_ENTCA</name>
<comment type="function">
    <text evidence="7 10 11">Participates actively in the response to hyperosmotic and heat shock by preventing the aggregation of stress-denatured proteins, in association with DnaK and GrpE. It is the nucleotide exchange factor for DnaK and may function as a thermosensor. Unfolded proteins bind initially to DnaJ; upon interaction with the DnaJ-bound protein, DnaK hydrolyzes its bound ATP, resulting in the formation of a stable complex. GrpE releases ADP from DnaK; ATP binding to DnaK triggers the release of the substrate protein, thus completing the reaction cycle. Several rounds of ATP-dependent interactions between DnaJ, DnaK and GrpE are required for fully efficient folding.</text>
</comment>
<keyword evidence="6 10" id="KW-0143">Chaperone</keyword>
<dbReference type="AlphaFoldDB" id="A0A1L8SGL5"/>
<reference evidence="16 17" key="1">
    <citation type="submission" date="2018-08" db="EMBL/GenBank/DDBJ databases">
        <title>A genome reference for cultivated species of the human gut microbiota.</title>
        <authorList>
            <person name="Zou Y."/>
            <person name="Xue W."/>
            <person name="Luo G."/>
        </authorList>
    </citation>
    <scope>NUCLEOTIDE SEQUENCE [LARGE SCALE GENOMIC DNA]</scope>
    <source>
        <strain evidence="16 17">AF48-16</strain>
    </source>
</reference>
<dbReference type="FunFam" id="2.30.22.10:FF:000001">
    <property type="entry name" value="Protein GrpE"/>
    <property type="match status" value="1"/>
</dbReference>
<keyword evidence="4 10" id="KW-0963">Cytoplasm</keyword>
<dbReference type="OrthoDB" id="9812586at2"/>
<accession>A0A1L8SGL5</accession>
<dbReference type="Proteomes" id="UP001268896">
    <property type="component" value="Unassembled WGS sequence"/>
</dbReference>
<feature type="compositionally biased region" description="Low complexity" evidence="13">
    <location>
        <begin position="22"/>
        <end position="38"/>
    </location>
</feature>
<feature type="compositionally biased region" description="Basic and acidic residues" evidence="13">
    <location>
        <begin position="1"/>
        <end position="17"/>
    </location>
</feature>
<dbReference type="PROSITE" id="PS01071">
    <property type="entry name" value="GRPE"/>
    <property type="match status" value="1"/>
</dbReference>
<protein>
    <recommendedName>
        <fullName evidence="8 10">Protein GrpE</fullName>
    </recommendedName>
    <alternativeName>
        <fullName evidence="9 10">HSP-70 cofactor</fullName>
    </alternativeName>
</protein>
<evidence type="ECO:0000313" key="16">
    <source>
        <dbReference type="EMBL" id="RHK06889.1"/>
    </source>
</evidence>
<dbReference type="Pfam" id="PF01025">
    <property type="entry name" value="GrpE"/>
    <property type="match status" value="1"/>
</dbReference>
<dbReference type="PANTHER" id="PTHR21237:SF23">
    <property type="entry name" value="GRPE PROTEIN HOMOLOG, MITOCHONDRIAL"/>
    <property type="match status" value="1"/>
</dbReference>
<dbReference type="GO" id="GO:0051082">
    <property type="term" value="F:unfolded protein binding"/>
    <property type="evidence" value="ECO:0007669"/>
    <property type="project" value="TreeGrafter"/>
</dbReference>
<dbReference type="GO" id="GO:0000774">
    <property type="term" value="F:adenyl-nucleotide exchange factor activity"/>
    <property type="evidence" value="ECO:0007669"/>
    <property type="project" value="InterPro"/>
</dbReference>
<dbReference type="Gene3D" id="3.90.20.20">
    <property type="match status" value="1"/>
</dbReference>
<dbReference type="HAMAP" id="MF_01151">
    <property type="entry name" value="GrpE"/>
    <property type="match status" value="1"/>
</dbReference>
<dbReference type="Proteomes" id="UP001253851">
    <property type="component" value="Unassembled WGS sequence"/>
</dbReference>
<evidence type="ECO:0000256" key="5">
    <source>
        <dbReference type="ARBA" id="ARBA00023016"/>
    </source>
</evidence>
<evidence type="ECO:0000256" key="1">
    <source>
        <dbReference type="ARBA" id="ARBA00004496"/>
    </source>
</evidence>
<dbReference type="SUPFAM" id="SSF58014">
    <property type="entry name" value="Coiled-coil domain of nucleotide exchange factor GrpE"/>
    <property type="match status" value="1"/>
</dbReference>
<evidence type="ECO:0000256" key="9">
    <source>
        <dbReference type="ARBA" id="ARBA00076414"/>
    </source>
</evidence>
<dbReference type="Gene3D" id="2.30.22.10">
    <property type="entry name" value="Head domain of nucleotide exchange factor GrpE"/>
    <property type="match status" value="1"/>
</dbReference>
<dbReference type="EMBL" id="JARQDZ010000001">
    <property type="protein sequence ID" value="MDT2981666.1"/>
    <property type="molecule type" value="Genomic_DNA"/>
</dbReference>
<dbReference type="InterPro" id="IPR009012">
    <property type="entry name" value="GrpE_head"/>
</dbReference>
<evidence type="ECO:0000256" key="13">
    <source>
        <dbReference type="SAM" id="MobiDB-lite"/>
    </source>
</evidence>
<evidence type="ECO:0000313" key="14">
    <source>
        <dbReference type="EMBL" id="MDT2964812.1"/>
    </source>
</evidence>
<evidence type="ECO:0000313" key="15">
    <source>
        <dbReference type="EMBL" id="MDT2981666.1"/>
    </source>
</evidence>
<gene>
    <name evidence="10 14" type="primary">grpE</name>
    <name evidence="16" type="ORF">DW084_06890</name>
    <name evidence="14" type="ORF">P7I32_09315</name>
    <name evidence="15" type="ORF">P7I34_03250</name>
</gene>
<dbReference type="GO" id="GO:0006457">
    <property type="term" value="P:protein folding"/>
    <property type="evidence" value="ECO:0007669"/>
    <property type="project" value="InterPro"/>
</dbReference>
<dbReference type="InterPro" id="IPR013805">
    <property type="entry name" value="GrpE_CC"/>
</dbReference>
<dbReference type="Proteomes" id="UP000286288">
    <property type="component" value="Unassembled WGS sequence"/>
</dbReference>
<dbReference type="InterPro" id="IPR000740">
    <property type="entry name" value="GrpE"/>
</dbReference>
<evidence type="ECO:0000256" key="7">
    <source>
        <dbReference type="ARBA" id="ARBA00053401"/>
    </source>
</evidence>
<dbReference type="EMBL" id="QRMZ01000007">
    <property type="protein sequence ID" value="RHK06889.1"/>
    <property type="molecule type" value="Genomic_DNA"/>
</dbReference>
<evidence type="ECO:0000313" key="18">
    <source>
        <dbReference type="Proteomes" id="UP001253851"/>
    </source>
</evidence>
<dbReference type="EMBL" id="JARQDV010000004">
    <property type="protein sequence ID" value="MDT2964812.1"/>
    <property type="molecule type" value="Genomic_DNA"/>
</dbReference>
<sequence length="195" mass="21974">MTEKEERLDEELDKTAEETAETTESSNESTETEAQTPQPEEEAVEKSELELLQEKNNELEDQFLRARAEIANITSRNRNERELLQKYRSQDLGKKLLPAIDNLERAMAADVDQDQAANLKKGVEMVLESLRQALKEEGIEEIPAEGAMFDPNLHQAVQTVPASDETPADTIVTVLQKGYKLHDRVLRASMVIVAQ</sequence>
<evidence type="ECO:0000256" key="10">
    <source>
        <dbReference type="HAMAP-Rule" id="MF_01151"/>
    </source>
</evidence>
<dbReference type="PRINTS" id="PR00773">
    <property type="entry name" value="GRPEPROTEIN"/>
</dbReference>
<comment type="similarity">
    <text evidence="2 10 12">Belongs to the GrpE family.</text>
</comment>
<keyword evidence="5 10" id="KW-0346">Stress response</keyword>
<evidence type="ECO:0000256" key="2">
    <source>
        <dbReference type="ARBA" id="ARBA00009054"/>
    </source>
</evidence>
<comment type="subcellular location">
    <subcellularLocation>
        <location evidence="1 10">Cytoplasm</location>
    </subcellularLocation>
</comment>
<comment type="caution">
    <text evidence="16">The sequence shown here is derived from an EMBL/GenBank/DDBJ whole genome shotgun (WGS) entry which is preliminary data.</text>
</comment>
<dbReference type="NCBIfam" id="NF010753">
    <property type="entry name" value="PRK14156.1"/>
    <property type="match status" value="1"/>
</dbReference>
<reference evidence="14 18" key="2">
    <citation type="submission" date="2023-03" db="EMBL/GenBank/DDBJ databases">
        <authorList>
            <person name="Shen W."/>
            <person name="Cai J."/>
        </authorList>
    </citation>
    <scope>NUCLEOTIDE SEQUENCE</scope>
    <source>
        <strain evidence="15 18">B516</strain>
        <strain evidence="14">K72-2</strain>
    </source>
</reference>
<dbReference type="GO" id="GO:0051087">
    <property type="term" value="F:protein-folding chaperone binding"/>
    <property type="evidence" value="ECO:0007669"/>
    <property type="project" value="InterPro"/>
</dbReference>
<dbReference type="GO" id="GO:0042803">
    <property type="term" value="F:protein homodimerization activity"/>
    <property type="evidence" value="ECO:0007669"/>
    <property type="project" value="InterPro"/>
</dbReference>
<evidence type="ECO:0000256" key="6">
    <source>
        <dbReference type="ARBA" id="ARBA00023186"/>
    </source>
</evidence>
<feature type="region of interest" description="Disordered" evidence="13">
    <location>
        <begin position="1"/>
        <end position="48"/>
    </location>
</feature>
<organism evidence="16 17">
    <name type="scientific">Enterococcus casseliflavus</name>
    <name type="common">Enterococcus flavescens</name>
    <dbReference type="NCBI Taxonomy" id="37734"/>
    <lineage>
        <taxon>Bacteria</taxon>
        <taxon>Bacillati</taxon>
        <taxon>Bacillota</taxon>
        <taxon>Bacilli</taxon>
        <taxon>Lactobacillales</taxon>
        <taxon>Enterococcaceae</taxon>
        <taxon>Enterococcus</taxon>
    </lineage>
</organism>
<dbReference type="GeneID" id="15142019"/>
<dbReference type="GO" id="GO:0005737">
    <property type="term" value="C:cytoplasm"/>
    <property type="evidence" value="ECO:0007669"/>
    <property type="project" value="UniProtKB-SubCell"/>
</dbReference>
<dbReference type="SUPFAM" id="SSF51064">
    <property type="entry name" value="Head domain of nucleotide exchange factor GrpE"/>
    <property type="match status" value="1"/>
</dbReference>
<dbReference type="NCBIfam" id="NF010738">
    <property type="entry name" value="PRK14140.1"/>
    <property type="match status" value="1"/>
</dbReference>
<evidence type="ECO:0000256" key="3">
    <source>
        <dbReference type="ARBA" id="ARBA00011738"/>
    </source>
</evidence>
<dbReference type="RefSeq" id="WP_005225935.1">
    <property type="nucleotide sequence ID" value="NZ_BAAAXK010000049.1"/>
</dbReference>
<evidence type="ECO:0000313" key="17">
    <source>
        <dbReference type="Proteomes" id="UP000286288"/>
    </source>
</evidence>